<gene>
    <name evidence="7" type="ORF">CYCCA115_LOCUS12637</name>
</gene>
<organism evidence="7 8">
    <name type="scientific">Cylindrotheca closterium</name>
    <dbReference type="NCBI Taxonomy" id="2856"/>
    <lineage>
        <taxon>Eukaryota</taxon>
        <taxon>Sar</taxon>
        <taxon>Stramenopiles</taxon>
        <taxon>Ochrophyta</taxon>
        <taxon>Bacillariophyta</taxon>
        <taxon>Bacillariophyceae</taxon>
        <taxon>Bacillariophycidae</taxon>
        <taxon>Bacillariales</taxon>
        <taxon>Bacillariaceae</taxon>
        <taxon>Cylindrotheca</taxon>
    </lineage>
</organism>
<feature type="compositionally biased region" description="Low complexity" evidence="5">
    <location>
        <begin position="687"/>
        <end position="740"/>
    </location>
</feature>
<feature type="region of interest" description="Disordered" evidence="5">
    <location>
        <begin position="89"/>
        <end position="197"/>
    </location>
</feature>
<dbReference type="EMBL" id="CAKOGP040001770">
    <property type="protein sequence ID" value="CAJ1950550.1"/>
    <property type="molecule type" value="Genomic_DNA"/>
</dbReference>
<evidence type="ECO:0000256" key="1">
    <source>
        <dbReference type="ARBA" id="ARBA00004370"/>
    </source>
</evidence>
<evidence type="ECO:0000256" key="3">
    <source>
        <dbReference type="ARBA" id="ARBA00022737"/>
    </source>
</evidence>
<name>A0AAD2FRA8_9STRA</name>
<keyword evidence="8" id="KW-1185">Reference proteome</keyword>
<dbReference type="GO" id="GO:0016020">
    <property type="term" value="C:membrane"/>
    <property type="evidence" value="ECO:0007669"/>
    <property type="project" value="UniProtKB-SubCell"/>
</dbReference>
<evidence type="ECO:0008006" key="9">
    <source>
        <dbReference type="Google" id="ProtNLM"/>
    </source>
</evidence>
<keyword evidence="4 6" id="KW-0472">Membrane</keyword>
<dbReference type="Pfam" id="PF00560">
    <property type="entry name" value="LRR_1"/>
    <property type="match status" value="1"/>
</dbReference>
<evidence type="ECO:0000313" key="7">
    <source>
        <dbReference type="EMBL" id="CAJ1950550.1"/>
    </source>
</evidence>
<dbReference type="FunFam" id="3.80.10.10:FF:000400">
    <property type="entry name" value="Nuclear pore complex protein NUP107"/>
    <property type="match status" value="1"/>
</dbReference>
<evidence type="ECO:0000256" key="5">
    <source>
        <dbReference type="SAM" id="MobiDB-lite"/>
    </source>
</evidence>
<dbReference type="InterPro" id="IPR032675">
    <property type="entry name" value="LRR_dom_sf"/>
</dbReference>
<dbReference type="AlphaFoldDB" id="A0AAD2FRA8"/>
<evidence type="ECO:0000313" key="8">
    <source>
        <dbReference type="Proteomes" id="UP001295423"/>
    </source>
</evidence>
<feature type="compositionally biased region" description="Polar residues" evidence="5">
    <location>
        <begin position="98"/>
        <end position="107"/>
    </location>
</feature>
<dbReference type="Pfam" id="PF13855">
    <property type="entry name" value="LRR_8"/>
    <property type="match status" value="1"/>
</dbReference>
<feature type="region of interest" description="Disordered" evidence="5">
    <location>
        <begin position="855"/>
        <end position="881"/>
    </location>
</feature>
<comment type="caution">
    <text evidence="7">The sequence shown here is derived from an EMBL/GenBank/DDBJ whole genome shotgun (WGS) entry which is preliminary data.</text>
</comment>
<dbReference type="PANTHER" id="PTHR48057">
    <property type="entry name" value="LEUCINE-RICH REPEAT SERINE/THREONINE-PROTEIN KINASE 1"/>
    <property type="match status" value="1"/>
</dbReference>
<evidence type="ECO:0000256" key="6">
    <source>
        <dbReference type="SAM" id="Phobius"/>
    </source>
</evidence>
<feature type="compositionally biased region" description="Polar residues" evidence="5">
    <location>
        <begin position="871"/>
        <end position="881"/>
    </location>
</feature>
<dbReference type="InterPro" id="IPR001611">
    <property type="entry name" value="Leu-rich_rpt"/>
</dbReference>
<keyword evidence="6" id="KW-0812">Transmembrane</keyword>
<proteinExistence type="predicted"/>
<accession>A0AAD2FRA8</accession>
<protein>
    <recommendedName>
        <fullName evidence="9">L domain-like protein</fullName>
    </recommendedName>
</protein>
<keyword evidence="3" id="KW-0677">Repeat</keyword>
<evidence type="ECO:0000256" key="2">
    <source>
        <dbReference type="ARBA" id="ARBA00022729"/>
    </source>
</evidence>
<keyword evidence="6" id="KW-1133">Transmembrane helix</keyword>
<feature type="compositionally biased region" description="Basic and acidic residues" evidence="5">
    <location>
        <begin position="124"/>
        <end position="138"/>
    </location>
</feature>
<dbReference type="PANTHER" id="PTHR48057:SF7">
    <property type="entry name" value="LEUCINE-RICH REPEAT SERINE_THREONINE-PROTEIN KINASE 1"/>
    <property type="match status" value="1"/>
</dbReference>
<feature type="transmembrane region" description="Helical" evidence="6">
    <location>
        <begin position="271"/>
        <end position="293"/>
    </location>
</feature>
<feature type="region of interest" description="Disordered" evidence="5">
    <location>
        <begin position="687"/>
        <end position="779"/>
    </location>
</feature>
<feature type="compositionally biased region" description="Basic residues" evidence="5">
    <location>
        <begin position="750"/>
        <end position="759"/>
    </location>
</feature>
<dbReference type="InterPro" id="IPR052595">
    <property type="entry name" value="LRRC69/RLP"/>
</dbReference>
<reference evidence="7" key="1">
    <citation type="submission" date="2023-08" db="EMBL/GenBank/DDBJ databases">
        <authorList>
            <person name="Audoor S."/>
            <person name="Bilcke G."/>
        </authorList>
    </citation>
    <scope>NUCLEOTIDE SEQUENCE</scope>
</reference>
<dbReference type="Proteomes" id="UP001295423">
    <property type="component" value="Unassembled WGS sequence"/>
</dbReference>
<dbReference type="Gene3D" id="3.80.10.10">
    <property type="entry name" value="Ribonuclease Inhibitor"/>
    <property type="match status" value="1"/>
</dbReference>
<comment type="subcellular location">
    <subcellularLocation>
        <location evidence="1">Membrane</location>
    </subcellularLocation>
</comment>
<sequence>MPNRIKRIIRSVSSASSKASSDRSYADAYFDEIGFKLGDNSCLGSTESPDNLDGEQILFQNDHSGKLFYESGEDDVDEEDIYNDESVHHDYEEDDQESSQCTPVTTGNHHKFLSPPVGLTEEDVNGKQEKQESRHDDFITLPLDYVVHENPKSKKLRPNQSFPSNKTSPNKYQSSDDIIYHYDGGDNGDANNSNNRKSLEYSPFRPHPISTLGAVDDTDNVSKLDTGRSANTWFFNLDSVAIGDKDFLHKGTISPSVESYKNRAFRVKATIWFLFFLGTFLMVSAIVVLILAFEQGRQMELDRSHTDNSNDHNDKVDLIDHDDNFLTPLAEGWEIEKDLTFNWNRTTEAPTISATDAPTTTPPTSSPTALFTPAQEELLNTLVSVSMDPKLKEGIVRGSPQFRALQWLADDPFLAGYSDNRRLQRWVIATFYFSTQGDTWQIGNGTGGDGDQAIARQRQRQFNESPWMIPTTNECWWYTSHEEAICDGQGRLETLSLDGLELKGSLPTEMGFLTMLKHISLPNNGIEGSMPTQLGNLKHLETLHVTSNKITGAIPTTFGRLTMLESLELQHNQISQRLPLELGNLEALKEFKANDNELEGSIPVEFFSMLDLETLNLQSNNISGEIPTAVAALPFLKELTIQNNEIVGTMPFETCHLSNLIADCDEMICECCTECCIQCQGTIGTIVDTTGTQAPTGITPTGTPTRRPTSAPTRKPSTTKPTGRPTSRPTRTPTAAPTRRPTSREPTRTPTRRPTRRPTGKPTAAPIRSPTTTAPIGPPPDGIYLLVSVGNDGLPENLFPLKMCQGDCDRNRDCAGDLVCYQRTGTEQVPGCLGQGTADRDYCTHPYFIEQLKGEVEPDAGADPNIEAKPSITNPNGREGN</sequence>
<evidence type="ECO:0000256" key="4">
    <source>
        <dbReference type="ARBA" id="ARBA00023136"/>
    </source>
</evidence>
<dbReference type="SUPFAM" id="SSF52058">
    <property type="entry name" value="L domain-like"/>
    <property type="match status" value="1"/>
</dbReference>
<feature type="compositionally biased region" description="Polar residues" evidence="5">
    <location>
        <begin position="158"/>
        <end position="176"/>
    </location>
</feature>
<keyword evidence="2" id="KW-0732">Signal</keyword>